<feature type="domain" description="CCHC-type" evidence="1">
    <location>
        <begin position="34"/>
        <end position="50"/>
    </location>
</feature>
<dbReference type="AlphaFoldDB" id="A0AAV7N739"/>
<feature type="domain" description="CCHC-type" evidence="1">
    <location>
        <begin position="14"/>
        <end position="30"/>
    </location>
</feature>
<reference evidence="2" key="1">
    <citation type="journal article" date="2022" name="bioRxiv">
        <title>Sequencing and chromosome-scale assembly of the giantPleurodeles waltlgenome.</title>
        <authorList>
            <person name="Brown T."/>
            <person name="Elewa A."/>
            <person name="Iarovenko S."/>
            <person name="Subramanian E."/>
            <person name="Araus A.J."/>
            <person name="Petzold A."/>
            <person name="Susuki M."/>
            <person name="Suzuki K.-i.T."/>
            <person name="Hayashi T."/>
            <person name="Toyoda A."/>
            <person name="Oliveira C."/>
            <person name="Osipova E."/>
            <person name="Leigh N.D."/>
            <person name="Simon A."/>
            <person name="Yun M.H."/>
        </authorList>
    </citation>
    <scope>NUCLEOTIDE SEQUENCE</scope>
    <source>
        <strain evidence="2">20211129_DDA</strain>
        <tissue evidence="2">Liver</tissue>
    </source>
</reference>
<dbReference type="SMART" id="SM00343">
    <property type="entry name" value="ZnF_C2HC"/>
    <property type="match status" value="2"/>
</dbReference>
<comment type="caution">
    <text evidence="2">The sequence shown here is derived from an EMBL/GenBank/DDBJ whole genome shotgun (WGS) entry which is preliminary data.</text>
</comment>
<evidence type="ECO:0000313" key="2">
    <source>
        <dbReference type="EMBL" id="KAJ1111863.1"/>
    </source>
</evidence>
<dbReference type="GO" id="GO:0008270">
    <property type="term" value="F:zinc ion binding"/>
    <property type="evidence" value="ECO:0007669"/>
    <property type="project" value="InterPro"/>
</dbReference>
<dbReference type="EMBL" id="JANPWB010000012">
    <property type="protein sequence ID" value="KAJ1111863.1"/>
    <property type="molecule type" value="Genomic_DNA"/>
</dbReference>
<dbReference type="InterPro" id="IPR036875">
    <property type="entry name" value="Znf_CCHC_sf"/>
</dbReference>
<dbReference type="SUPFAM" id="SSF57756">
    <property type="entry name" value="Retrovirus zinc finger-like domains"/>
    <property type="match status" value="1"/>
</dbReference>
<dbReference type="Gene3D" id="4.10.60.10">
    <property type="entry name" value="Zinc finger, CCHC-type"/>
    <property type="match status" value="1"/>
</dbReference>
<dbReference type="Proteomes" id="UP001066276">
    <property type="component" value="Chromosome 8"/>
</dbReference>
<proteinExistence type="predicted"/>
<accession>A0AAV7N739</accession>
<dbReference type="InterPro" id="IPR001878">
    <property type="entry name" value="Znf_CCHC"/>
</dbReference>
<evidence type="ECO:0000259" key="1">
    <source>
        <dbReference type="SMART" id="SM00343"/>
    </source>
</evidence>
<gene>
    <name evidence="2" type="ORF">NDU88_000135</name>
</gene>
<name>A0AAV7N739_PLEWA</name>
<evidence type="ECO:0000313" key="3">
    <source>
        <dbReference type="Proteomes" id="UP001066276"/>
    </source>
</evidence>
<dbReference type="GO" id="GO:0003676">
    <property type="term" value="F:nucleic acid binding"/>
    <property type="evidence" value="ECO:0007669"/>
    <property type="project" value="InterPro"/>
</dbReference>
<sequence length="145" mass="16005">MKGKPPTPVRQGPRCMYCGQEQHPARDCTVKGKQCSECGKLNHFATVCCSGPRGRGACGRGLRTSTVRYLSLEDPEHFAPDHQERKWNNAYGYSSPEEEEVFLVTFTNDLKKCQRPQPTCVIDVAGSQVKVPIDTGASVNVMSTQ</sequence>
<organism evidence="2 3">
    <name type="scientific">Pleurodeles waltl</name>
    <name type="common">Iberian ribbed newt</name>
    <dbReference type="NCBI Taxonomy" id="8319"/>
    <lineage>
        <taxon>Eukaryota</taxon>
        <taxon>Metazoa</taxon>
        <taxon>Chordata</taxon>
        <taxon>Craniata</taxon>
        <taxon>Vertebrata</taxon>
        <taxon>Euteleostomi</taxon>
        <taxon>Amphibia</taxon>
        <taxon>Batrachia</taxon>
        <taxon>Caudata</taxon>
        <taxon>Salamandroidea</taxon>
        <taxon>Salamandridae</taxon>
        <taxon>Pleurodelinae</taxon>
        <taxon>Pleurodeles</taxon>
    </lineage>
</organism>
<keyword evidence="3" id="KW-1185">Reference proteome</keyword>
<protein>
    <recommendedName>
        <fullName evidence="1">CCHC-type domain-containing protein</fullName>
    </recommendedName>
</protein>